<dbReference type="Proteomes" id="UP000593576">
    <property type="component" value="Unassembled WGS sequence"/>
</dbReference>
<protein>
    <submittedName>
        <fullName evidence="2">Uncharacterized protein</fullName>
    </submittedName>
</protein>
<organism evidence="2 3">
    <name type="scientific">Gossypium schwendimanii</name>
    <name type="common">Cotton</name>
    <dbReference type="NCBI Taxonomy" id="34291"/>
    <lineage>
        <taxon>Eukaryota</taxon>
        <taxon>Viridiplantae</taxon>
        <taxon>Streptophyta</taxon>
        <taxon>Embryophyta</taxon>
        <taxon>Tracheophyta</taxon>
        <taxon>Spermatophyta</taxon>
        <taxon>Magnoliopsida</taxon>
        <taxon>eudicotyledons</taxon>
        <taxon>Gunneridae</taxon>
        <taxon>Pentapetalae</taxon>
        <taxon>rosids</taxon>
        <taxon>malvids</taxon>
        <taxon>Malvales</taxon>
        <taxon>Malvaceae</taxon>
        <taxon>Malvoideae</taxon>
        <taxon>Gossypium</taxon>
    </lineage>
</organism>
<evidence type="ECO:0000313" key="2">
    <source>
        <dbReference type="EMBL" id="MBA0870464.1"/>
    </source>
</evidence>
<evidence type="ECO:0000313" key="3">
    <source>
        <dbReference type="Proteomes" id="UP000593576"/>
    </source>
</evidence>
<accession>A0A7J9MHP4</accession>
<name>A0A7J9MHP4_GOSSC</name>
<sequence length="80" mass="8720">MLSQSDDDGGLSLLDDDDSGSGSVGVEFSGDREESRSFNSYEGEFGLGTTSWHFVIVRVKDLISLIIPLCGEIELCHHLQ</sequence>
<dbReference type="EMBL" id="JABFAF010000011">
    <property type="protein sequence ID" value="MBA0870464.1"/>
    <property type="molecule type" value="Genomic_DNA"/>
</dbReference>
<feature type="compositionally biased region" description="Acidic residues" evidence="1">
    <location>
        <begin position="1"/>
        <end position="19"/>
    </location>
</feature>
<reference evidence="2 3" key="1">
    <citation type="journal article" date="2019" name="Genome Biol. Evol.">
        <title>Insights into the evolution of the New World diploid cottons (Gossypium, subgenus Houzingenia) based on genome sequencing.</title>
        <authorList>
            <person name="Grover C.E."/>
            <person name="Arick M.A. 2nd"/>
            <person name="Thrash A."/>
            <person name="Conover J.L."/>
            <person name="Sanders W.S."/>
            <person name="Peterson D.G."/>
            <person name="Frelichowski J.E."/>
            <person name="Scheffler J.A."/>
            <person name="Scheffler B.E."/>
            <person name="Wendel J.F."/>
        </authorList>
    </citation>
    <scope>NUCLEOTIDE SEQUENCE [LARGE SCALE GENOMIC DNA]</scope>
    <source>
        <strain evidence="2">1</strain>
        <tissue evidence="2">Leaf</tissue>
    </source>
</reference>
<evidence type="ECO:0000256" key="1">
    <source>
        <dbReference type="SAM" id="MobiDB-lite"/>
    </source>
</evidence>
<comment type="caution">
    <text evidence="2">The sequence shown here is derived from an EMBL/GenBank/DDBJ whole genome shotgun (WGS) entry which is preliminary data.</text>
</comment>
<feature type="region of interest" description="Disordered" evidence="1">
    <location>
        <begin position="1"/>
        <end position="37"/>
    </location>
</feature>
<keyword evidence="3" id="KW-1185">Reference proteome</keyword>
<gene>
    <name evidence="2" type="ORF">Goshw_012671</name>
</gene>
<proteinExistence type="predicted"/>
<feature type="non-terminal residue" evidence="2">
    <location>
        <position position="80"/>
    </location>
</feature>
<dbReference type="AlphaFoldDB" id="A0A7J9MHP4"/>